<dbReference type="PANTHER" id="PTHR47199">
    <property type="entry name" value="PHOTOSYSTEM II STABILITY/ASSEMBLY FACTOR HCF136, CHLOROPLASTIC"/>
    <property type="match status" value="1"/>
</dbReference>
<evidence type="ECO:0000313" key="2">
    <source>
        <dbReference type="EMBL" id="MBA5630140.1"/>
    </source>
</evidence>
<dbReference type="AlphaFoldDB" id="A0A838ZT30"/>
<accession>A0A838ZT30</accession>
<proteinExistence type="predicted"/>
<sequence>MKKKLLTIFTLSLLSFSYAQQIKILNLDKPTVSFRGLSVVDNYVLWVSGTNGTIGVSYNAGKTFNWINLDQYKELDFRSIYALDAMNVIAVAIGSPGIIIKSTDGGANWKEVYKDESPEVFLDAIDFSVYNQNLGVVVGDPINGEPYVLKTVDGGDTWKKVDPKNLPVFAKGEAFFAASNSNVKLLDENTFIAVTGGEHSSIMYNSVPPVKVALPKSESKMAGANGLDYYSLENFGLIVGGDFEKPNSSENNLFVFELKEMKTPIISTPVSSPKGYKSGVSILNGTHALVCGLTGVDITKDRGQNWTNISGTGYHSCKKAKNGNKVYLTGPNGRIGYYQE</sequence>
<dbReference type="Gene3D" id="2.130.10.10">
    <property type="entry name" value="YVTN repeat-like/Quinoprotein amine dehydrogenase"/>
    <property type="match status" value="1"/>
</dbReference>
<dbReference type="PANTHER" id="PTHR47199:SF2">
    <property type="entry name" value="PHOTOSYSTEM II STABILITY_ASSEMBLY FACTOR HCF136, CHLOROPLASTIC"/>
    <property type="match status" value="1"/>
</dbReference>
<protein>
    <submittedName>
        <fullName evidence="2">Oxidoreductase</fullName>
    </submittedName>
</protein>
<feature type="signal peptide" evidence="1">
    <location>
        <begin position="1"/>
        <end position="19"/>
    </location>
</feature>
<evidence type="ECO:0000256" key="1">
    <source>
        <dbReference type="SAM" id="SignalP"/>
    </source>
</evidence>
<feature type="chain" id="PRO_5032377376" evidence="1">
    <location>
        <begin position="20"/>
        <end position="340"/>
    </location>
</feature>
<gene>
    <name evidence="2" type="ORF">HU137_10185</name>
</gene>
<dbReference type="SUPFAM" id="SSF110296">
    <property type="entry name" value="Oligoxyloglucan reducing end-specific cellobiohydrolase"/>
    <property type="match status" value="1"/>
</dbReference>
<organism evidence="2 3">
    <name type="scientific">Moheibacter lacus</name>
    <dbReference type="NCBI Taxonomy" id="2745851"/>
    <lineage>
        <taxon>Bacteria</taxon>
        <taxon>Pseudomonadati</taxon>
        <taxon>Bacteroidota</taxon>
        <taxon>Flavobacteriia</taxon>
        <taxon>Flavobacteriales</taxon>
        <taxon>Weeksellaceae</taxon>
        <taxon>Moheibacter</taxon>
    </lineage>
</organism>
<dbReference type="EMBL" id="JACDZE010000003">
    <property type="protein sequence ID" value="MBA5630140.1"/>
    <property type="molecule type" value="Genomic_DNA"/>
</dbReference>
<evidence type="ECO:0000313" key="3">
    <source>
        <dbReference type="Proteomes" id="UP000552241"/>
    </source>
</evidence>
<keyword evidence="3" id="KW-1185">Reference proteome</keyword>
<dbReference type="RefSeq" id="WP_182043744.1">
    <property type="nucleotide sequence ID" value="NZ_JACDZE010000003.1"/>
</dbReference>
<keyword evidence="1" id="KW-0732">Signal</keyword>
<comment type="caution">
    <text evidence="2">The sequence shown here is derived from an EMBL/GenBank/DDBJ whole genome shotgun (WGS) entry which is preliminary data.</text>
</comment>
<dbReference type="Proteomes" id="UP000552241">
    <property type="component" value="Unassembled WGS sequence"/>
</dbReference>
<name>A0A838ZT30_9FLAO</name>
<reference evidence="2 3" key="1">
    <citation type="submission" date="2020-07" db="EMBL/GenBank/DDBJ databases">
        <title>Moheibacter lacus sp. nov., a member of the family Flavobacteriaceae isolated from freshwater lake sediment.</title>
        <authorList>
            <person name="Liu Y."/>
        </authorList>
    </citation>
    <scope>NUCLEOTIDE SEQUENCE [LARGE SCALE GENOMIC DNA]</scope>
    <source>
        <strain evidence="2 3">BDHS18</strain>
    </source>
</reference>
<dbReference type="InterPro" id="IPR015943">
    <property type="entry name" value="WD40/YVTN_repeat-like_dom_sf"/>
</dbReference>